<sequence length="777" mass="89769">MTFLCCSSDSVDENLALKQARVFIEDAENYRSINHKLDKHSLIMYELSHGFYLTILHRTSLVILFLLPFFEWPSSLTMSSDIRLKLKPPNPPCGVTEGIEFLCLLIISIQSILLSGAFGLPWVRENPWLIGKYIFLVIYLLDLIVSLSLRCSEYYRIRRLIRPYFLISSSQLMKKVLKCYRRTLPTLFNLLFLLGFWLVSATLVAMCVFNKPNRDLTKDSVVNTTTTAFTDFYDTLFSLLVLLTTTNHPDILIPPYNGNRGTAIFSIVYLGVGLYVLLNILTAAVYSQFSGYLMSSVQTRLMRRRVATRAAFEVLKYEYNGMELVSSDDIVGLIKTVHIDTWKKDTLRQAYFMRHAHGNINAKQFMQLFQILDLSGPSNQSVHEQVPSLRVARIFQTWIMSKGFELVRIIISVFNVIFLCVDISYSLSTGKYPGVIMRIISWGFTIFYVFEQISFLWAYGQKAFFSKKSNIFGLFIVAIIFVVKLIELTLLLVSHQMVHISQFRMTIWNIVRLSNILLLTRTTRLIVLFPWTRLVVSVLADLPSNLTPVLGILISAFYFYALLGMNLFHDVIKYHNSTNSSNPQIYQCGTYQELQYWSIHFNDFAASLVLLWDLMVVNNWQIIVFAYQQAVNRWVHIYMISWWLFVVVGILNLTTAFIIESFLHRRDLQPDISAFQNQPLEVMRNTTTNFQESLGHSSNQACSSHHHNVESDEDEASKYKSTHLLVSSLSFLRRRSSTEMIPITLDEIFRCKLKEPSEESIIAEIYSHPHFRNFVAL</sequence>
<feature type="transmembrane region" description="Helical" evidence="5">
    <location>
        <begin position="549"/>
        <end position="568"/>
    </location>
</feature>
<dbReference type="InterPro" id="IPR027359">
    <property type="entry name" value="Volt_channel_dom_sf"/>
</dbReference>
<comment type="subcellular location">
    <subcellularLocation>
        <location evidence="1">Membrane</location>
        <topology evidence="1">Multi-pass membrane protein</topology>
    </subcellularLocation>
</comment>
<protein>
    <submittedName>
        <fullName evidence="8">Two-pore calcium channel, putative</fullName>
    </submittedName>
</protein>
<accession>A0A3Q0KRQ5</accession>
<feature type="transmembrane region" description="Helical" evidence="5">
    <location>
        <begin position="187"/>
        <end position="209"/>
    </location>
</feature>
<evidence type="ECO:0000313" key="7">
    <source>
        <dbReference type="Proteomes" id="UP000008854"/>
    </source>
</evidence>
<feature type="transmembrane region" description="Helical" evidence="5">
    <location>
        <begin position="471"/>
        <end position="493"/>
    </location>
</feature>
<feature type="transmembrane region" description="Helical" evidence="5">
    <location>
        <begin position="525"/>
        <end position="543"/>
    </location>
</feature>
<keyword evidence="4 5" id="KW-0472">Membrane</keyword>
<reference evidence="8" key="2">
    <citation type="submission" date="2018-12" db="UniProtKB">
        <authorList>
            <consortium name="WormBaseParasite"/>
        </authorList>
    </citation>
    <scope>IDENTIFICATION</scope>
    <source>
        <strain evidence="8">Puerto Rican</strain>
    </source>
</reference>
<dbReference type="InParanoid" id="A0A3Q0KRQ5"/>
<feature type="transmembrane region" description="Helical" evidence="5">
    <location>
        <begin position="99"/>
        <end position="123"/>
    </location>
</feature>
<feature type="domain" description="Ion transport" evidence="6">
    <location>
        <begin position="403"/>
        <end position="664"/>
    </location>
</feature>
<evidence type="ECO:0000256" key="4">
    <source>
        <dbReference type="ARBA" id="ARBA00023136"/>
    </source>
</evidence>
<dbReference type="Gene3D" id="1.20.120.350">
    <property type="entry name" value="Voltage-gated potassium channels. Chain C"/>
    <property type="match status" value="1"/>
</dbReference>
<feature type="transmembrane region" description="Helical" evidence="5">
    <location>
        <begin position="50"/>
        <end position="70"/>
    </location>
</feature>
<keyword evidence="3 5" id="KW-1133">Transmembrane helix</keyword>
<dbReference type="WBParaSite" id="Smp_163310.1">
    <property type="protein sequence ID" value="Smp_163310.1"/>
    <property type="gene ID" value="Smp_163310"/>
</dbReference>
<feature type="transmembrane region" description="Helical" evidence="5">
    <location>
        <begin position="221"/>
        <end position="243"/>
    </location>
</feature>
<dbReference type="GO" id="GO:0019722">
    <property type="term" value="P:calcium-mediated signaling"/>
    <property type="evidence" value="ECO:0007669"/>
    <property type="project" value="TreeGrafter"/>
</dbReference>
<evidence type="ECO:0000256" key="5">
    <source>
        <dbReference type="SAM" id="Phobius"/>
    </source>
</evidence>
<dbReference type="STRING" id="6183.A0A3Q0KRQ5"/>
<dbReference type="AlphaFoldDB" id="A0A3Q0KRQ5"/>
<evidence type="ECO:0000256" key="3">
    <source>
        <dbReference type="ARBA" id="ARBA00022989"/>
    </source>
</evidence>
<dbReference type="SUPFAM" id="SSF81324">
    <property type="entry name" value="Voltage-gated potassium channels"/>
    <property type="match status" value="2"/>
</dbReference>
<evidence type="ECO:0000313" key="8">
    <source>
        <dbReference type="WBParaSite" id="Smp_163310.1"/>
    </source>
</evidence>
<organism evidence="7 8">
    <name type="scientific">Schistosoma mansoni</name>
    <name type="common">Blood fluke</name>
    <dbReference type="NCBI Taxonomy" id="6183"/>
    <lineage>
        <taxon>Eukaryota</taxon>
        <taxon>Metazoa</taxon>
        <taxon>Spiralia</taxon>
        <taxon>Lophotrochozoa</taxon>
        <taxon>Platyhelminthes</taxon>
        <taxon>Trematoda</taxon>
        <taxon>Digenea</taxon>
        <taxon>Strigeidida</taxon>
        <taxon>Schistosomatoidea</taxon>
        <taxon>Schistosomatidae</taxon>
        <taxon>Schistosoma</taxon>
    </lineage>
</organism>
<feature type="transmembrane region" description="Helical" evidence="5">
    <location>
        <begin position="263"/>
        <end position="286"/>
    </location>
</feature>
<dbReference type="GO" id="GO:0097682">
    <property type="term" value="F:intracellularly phosphatidylinositol-3,5-bisphosphate-gated monatomic cation channel activity"/>
    <property type="evidence" value="ECO:0007669"/>
    <property type="project" value="TreeGrafter"/>
</dbReference>
<dbReference type="InterPro" id="IPR005821">
    <property type="entry name" value="Ion_trans_dom"/>
</dbReference>
<feature type="transmembrane region" description="Helical" evidence="5">
    <location>
        <begin position="130"/>
        <end position="149"/>
    </location>
</feature>
<dbReference type="InterPro" id="IPR028798">
    <property type="entry name" value="TPC2"/>
</dbReference>
<dbReference type="PANTHER" id="PTHR46768">
    <property type="entry name" value="TWO PORE CALCIUM CHANNEL PROTEIN 2"/>
    <property type="match status" value="1"/>
</dbReference>
<feature type="transmembrane region" description="Helical" evidence="5">
    <location>
        <begin position="640"/>
        <end position="659"/>
    </location>
</feature>
<evidence type="ECO:0000259" key="6">
    <source>
        <dbReference type="Pfam" id="PF00520"/>
    </source>
</evidence>
<feature type="transmembrane region" description="Helical" evidence="5">
    <location>
        <begin position="439"/>
        <end position="459"/>
    </location>
</feature>
<dbReference type="PANTHER" id="PTHR46768:SF1">
    <property type="entry name" value="TWO PORE CHANNEL PROTEIN 2"/>
    <property type="match status" value="1"/>
</dbReference>
<reference evidence="7" key="1">
    <citation type="journal article" date="2012" name="PLoS Negl. Trop. Dis.">
        <title>A systematically improved high quality genome and transcriptome of the human blood fluke Schistosoma mansoni.</title>
        <authorList>
            <person name="Protasio A.V."/>
            <person name="Tsai I.J."/>
            <person name="Babbage A."/>
            <person name="Nichol S."/>
            <person name="Hunt M."/>
            <person name="Aslett M.A."/>
            <person name="De Silva N."/>
            <person name="Velarde G.S."/>
            <person name="Anderson T.J."/>
            <person name="Clark R.C."/>
            <person name="Davidson C."/>
            <person name="Dillon G.P."/>
            <person name="Holroyd N.E."/>
            <person name="LoVerde P.T."/>
            <person name="Lloyd C."/>
            <person name="McQuillan J."/>
            <person name="Oliveira G."/>
            <person name="Otto T.D."/>
            <person name="Parker-Manuel S.J."/>
            <person name="Quail M.A."/>
            <person name="Wilson R.A."/>
            <person name="Zerlotini A."/>
            <person name="Dunne D.W."/>
            <person name="Berriman M."/>
        </authorList>
    </citation>
    <scope>NUCLEOTIDE SEQUENCE [LARGE SCALE GENOMIC DNA]</scope>
    <source>
        <strain evidence="7">Puerto Rican</strain>
    </source>
</reference>
<name>A0A3Q0KRQ5_SCHMA</name>
<dbReference type="Proteomes" id="UP000008854">
    <property type="component" value="Unassembled WGS sequence"/>
</dbReference>
<dbReference type="Pfam" id="PF00520">
    <property type="entry name" value="Ion_trans"/>
    <property type="match status" value="2"/>
</dbReference>
<keyword evidence="2 5" id="KW-0812">Transmembrane</keyword>
<dbReference type="GO" id="GO:0005765">
    <property type="term" value="C:lysosomal membrane"/>
    <property type="evidence" value="ECO:0007669"/>
    <property type="project" value="InterPro"/>
</dbReference>
<evidence type="ECO:0000256" key="2">
    <source>
        <dbReference type="ARBA" id="ARBA00022692"/>
    </source>
</evidence>
<proteinExistence type="predicted"/>
<dbReference type="GO" id="GO:0075509">
    <property type="term" value="P:endocytosis involved in viral entry into host cell"/>
    <property type="evidence" value="ECO:0007669"/>
    <property type="project" value="TreeGrafter"/>
</dbReference>
<dbReference type="Gene3D" id="1.10.287.70">
    <property type="match status" value="2"/>
</dbReference>
<feature type="transmembrane region" description="Helical" evidence="5">
    <location>
        <begin position="406"/>
        <end position="427"/>
    </location>
</feature>
<dbReference type="GO" id="GO:0015280">
    <property type="term" value="F:ligand-gated sodium channel activity"/>
    <property type="evidence" value="ECO:0007669"/>
    <property type="project" value="TreeGrafter"/>
</dbReference>
<feature type="domain" description="Ion transport" evidence="6">
    <location>
        <begin position="89"/>
        <end position="290"/>
    </location>
</feature>
<evidence type="ECO:0000256" key="1">
    <source>
        <dbReference type="ARBA" id="ARBA00004141"/>
    </source>
</evidence>
<dbReference type="GO" id="GO:0022832">
    <property type="term" value="F:voltage-gated channel activity"/>
    <property type="evidence" value="ECO:0007669"/>
    <property type="project" value="InterPro"/>
</dbReference>
<keyword evidence="7" id="KW-1185">Reference proteome</keyword>